<dbReference type="EMBL" id="RKHY01000001">
    <property type="protein sequence ID" value="ROS38449.1"/>
    <property type="molecule type" value="Genomic_DNA"/>
</dbReference>
<proteinExistence type="predicted"/>
<reference evidence="1 2" key="1">
    <citation type="submission" date="2018-11" db="EMBL/GenBank/DDBJ databases">
        <title>Sequencing the genomes of 1000 actinobacteria strains.</title>
        <authorList>
            <person name="Klenk H.-P."/>
        </authorList>
    </citation>
    <scope>NUCLEOTIDE SEQUENCE [LARGE SCALE GENOMIC DNA]</scope>
    <source>
        <strain evidence="1 2">DSM 44348</strain>
    </source>
</reference>
<dbReference type="GeneID" id="301842198"/>
<organism evidence="1 2">
    <name type="scientific">Amycolatopsis thermoflava</name>
    <dbReference type="NCBI Taxonomy" id="84480"/>
    <lineage>
        <taxon>Bacteria</taxon>
        <taxon>Bacillati</taxon>
        <taxon>Actinomycetota</taxon>
        <taxon>Actinomycetes</taxon>
        <taxon>Pseudonocardiales</taxon>
        <taxon>Pseudonocardiaceae</taxon>
        <taxon>Amycolatopsis</taxon>
        <taxon>Amycolatopsis methanolica group</taxon>
    </lineage>
</organism>
<dbReference type="RefSeq" id="WP_123687037.1">
    <property type="nucleotide sequence ID" value="NZ_RKHY01000001.1"/>
</dbReference>
<accession>A0A3N2GQF2</accession>
<gene>
    <name evidence="1" type="ORF">EDD35_0725</name>
</gene>
<evidence type="ECO:0000313" key="1">
    <source>
        <dbReference type="EMBL" id="ROS38449.1"/>
    </source>
</evidence>
<sequence>MEKPDNAAQRYLRCPCGELIEAAGDIVLIERARKHLAAAHPGREYTDDEILFLAF</sequence>
<name>A0A3N2GQF2_9PSEU</name>
<evidence type="ECO:0008006" key="3">
    <source>
        <dbReference type="Google" id="ProtNLM"/>
    </source>
</evidence>
<keyword evidence="2" id="KW-1185">Reference proteome</keyword>
<dbReference type="Proteomes" id="UP000274843">
    <property type="component" value="Unassembled WGS sequence"/>
</dbReference>
<dbReference type="AlphaFoldDB" id="A0A3N2GQF2"/>
<protein>
    <recommendedName>
        <fullName evidence="3">DUF1059 domain-containing protein</fullName>
    </recommendedName>
</protein>
<comment type="caution">
    <text evidence="1">The sequence shown here is derived from an EMBL/GenBank/DDBJ whole genome shotgun (WGS) entry which is preliminary data.</text>
</comment>
<evidence type="ECO:0000313" key="2">
    <source>
        <dbReference type="Proteomes" id="UP000274843"/>
    </source>
</evidence>